<dbReference type="InterPro" id="IPR036779">
    <property type="entry name" value="LysM_dom_sf"/>
</dbReference>
<evidence type="ECO:0000256" key="2">
    <source>
        <dbReference type="SAM" id="Phobius"/>
    </source>
</evidence>
<name>A0A552X2U1_9GAMM</name>
<feature type="region of interest" description="Disordered" evidence="1">
    <location>
        <begin position="277"/>
        <end position="306"/>
    </location>
</feature>
<feature type="transmembrane region" description="Helical" evidence="2">
    <location>
        <begin position="235"/>
        <end position="255"/>
    </location>
</feature>
<protein>
    <recommendedName>
        <fullName evidence="5">LysM domain-containing protein</fullName>
    </recommendedName>
</protein>
<dbReference type="InterPro" id="IPR020011">
    <property type="entry name" value="FimV_C"/>
</dbReference>
<dbReference type="InterPro" id="IPR020012">
    <property type="entry name" value="LysM_FimV"/>
</dbReference>
<dbReference type="Proteomes" id="UP000320359">
    <property type="component" value="Unassembled WGS sequence"/>
</dbReference>
<gene>
    <name evidence="3" type="ORF">FM042_00205</name>
</gene>
<keyword evidence="4" id="KW-1185">Reference proteome</keyword>
<sequence>MNKNIPVESTNAQTARTWMKSGSLWAVCCVLLFTHAGLIYAPNAYANEEQAGEERVIQTYGPVQRGETLWHISNRFHPDRSVSIYQTMLAIIEANPEAFPTESVHDLRVGHYIEIPTGNQIRAYDAEEARQKIVPQLGGEVALRERQERASVQESELETLRQQVDAAQDEAQSYARQNEALRERLSGLETLLTEIQSELEAASELEQDLTRALSEARQDREPAPTAPPAEWFMQWPGVVIPMLFLLLLLLAIWGFTRRPKQSKERVSPHKVAVAAHLQEQENETDRAQEAEAAEVESRAPSSEDEAFRDIDEILAEADADPDPDSDQDAGQTPEEAEAHRREQQAGQLDLARAYIEMEDYAEARAAIDEVLQDADSELAKEAQALLKKIEEKE</sequence>
<feature type="region of interest" description="Disordered" evidence="1">
    <location>
        <begin position="206"/>
        <end position="229"/>
    </location>
</feature>
<keyword evidence="2" id="KW-1133">Transmembrane helix</keyword>
<dbReference type="Gene3D" id="3.10.350.10">
    <property type="entry name" value="LysM domain"/>
    <property type="match status" value="1"/>
</dbReference>
<dbReference type="Gene3D" id="1.20.58.2200">
    <property type="match status" value="1"/>
</dbReference>
<feature type="compositionally biased region" description="Acidic residues" evidence="1">
    <location>
        <begin position="318"/>
        <end position="327"/>
    </location>
</feature>
<dbReference type="InterPro" id="IPR038440">
    <property type="entry name" value="FimV_C_sf"/>
</dbReference>
<accession>A0A552X2U1</accession>
<proteinExistence type="predicted"/>
<keyword evidence="2" id="KW-0812">Transmembrane</keyword>
<dbReference type="NCBIfam" id="TIGR03505">
    <property type="entry name" value="FimV_core"/>
    <property type="match status" value="1"/>
</dbReference>
<organism evidence="3 4">
    <name type="scientific">Aliidiomarina halalkaliphila</name>
    <dbReference type="NCBI Taxonomy" id="2593535"/>
    <lineage>
        <taxon>Bacteria</taxon>
        <taxon>Pseudomonadati</taxon>
        <taxon>Pseudomonadota</taxon>
        <taxon>Gammaproteobacteria</taxon>
        <taxon>Alteromonadales</taxon>
        <taxon>Idiomarinaceae</taxon>
        <taxon>Aliidiomarina</taxon>
    </lineage>
</organism>
<feature type="region of interest" description="Disordered" evidence="1">
    <location>
        <begin position="318"/>
        <end position="347"/>
    </location>
</feature>
<dbReference type="OrthoDB" id="5298707at2"/>
<dbReference type="AlphaFoldDB" id="A0A552X2U1"/>
<evidence type="ECO:0000313" key="4">
    <source>
        <dbReference type="Proteomes" id="UP000320359"/>
    </source>
</evidence>
<evidence type="ECO:0008006" key="5">
    <source>
        <dbReference type="Google" id="ProtNLM"/>
    </source>
</evidence>
<dbReference type="NCBIfam" id="TIGR03504">
    <property type="entry name" value="FimV_Cterm"/>
    <property type="match status" value="1"/>
</dbReference>
<dbReference type="EMBL" id="VJWL01000001">
    <property type="protein sequence ID" value="TRW49334.1"/>
    <property type="molecule type" value="Genomic_DNA"/>
</dbReference>
<keyword evidence="2" id="KW-0472">Membrane</keyword>
<evidence type="ECO:0000256" key="1">
    <source>
        <dbReference type="SAM" id="MobiDB-lite"/>
    </source>
</evidence>
<comment type="caution">
    <text evidence="3">The sequence shown here is derived from an EMBL/GenBank/DDBJ whole genome shotgun (WGS) entry which is preliminary data.</text>
</comment>
<evidence type="ECO:0000313" key="3">
    <source>
        <dbReference type="EMBL" id="TRW49334.1"/>
    </source>
</evidence>
<reference evidence="3 4" key="1">
    <citation type="submission" date="2019-07" db="EMBL/GenBank/DDBJ databases">
        <authorList>
            <person name="Yang M."/>
            <person name="Zhao D."/>
            <person name="Xiang H."/>
        </authorList>
    </citation>
    <scope>NUCLEOTIDE SEQUENCE [LARGE SCALE GENOMIC DNA]</scope>
    <source>
        <strain evidence="3 4">IM1326</strain>
    </source>
</reference>